<dbReference type="PROSITE" id="PS50930">
    <property type="entry name" value="HTH_LYTTR"/>
    <property type="match status" value="1"/>
</dbReference>
<reference evidence="2 3" key="1">
    <citation type="submission" date="2018-06" db="EMBL/GenBank/DDBJ databases">
        <title>Spirosoma sp. HMF3257 Genome sequencing and assembly.</title>
        <authorList>
            <person name="Kang H."/>
            <person name="Cha I."/>
            <person name="Kim H."/>
            <person name="Kang J."/>
            <person name="Joh K."/>
        </authorList>
    </citation>
    <scope>NUCLEOTIDE SEQUENCE [LARGE SCALE GENOMIC DNA]</scope>
    <source>
        <strain evidence="2 3">HMF3257</strain>
    </source>
</reference>
<feature type="domain" description="HTH LytTR-type" evidence="1">
    <location>
        <begin position="1"/>
        <end position="107"/>
    </location>
</feature>
<dbReference type="RefSeq" id="WP_111346666.1">
    <property type="nucleotide sequence ID" value="NZ_QLII01000001.1"/>
</dbReference>
<evidence type="ECO:0000259" key="1">
    <source>
        <dbReference type="PROSITE" id="PS50930"/>
    </source>
</evidence>
<dbReference type="EMBL" id="QLII01000001">
    <property type="protein sequence ID" value="RAI76736.1"/>
    <property type="molecule type" value="Genomic_DNA"/>
</dbReference>
<comment type="caution">
    <text evidence="2">The sequence shown here is derived from an EMBL/GenBank/DDBJ whole genome shotgun (WGS) entry which is preliminary data.</text>
</comment>
<protein>
    <submittedName>
        <fullName evidence="2">LytTR family transcriptional regulator</fullName>
    </submittedName>
</protein>
<dbReference type="GO" id="GO:0003677">
    <property type="term" value="F:DNA binding"/>
    <property type="evidence" value="ECO:0007669"/>
    <property type="project" value="InterPro"/>
</dbReference>
<dbReference type="AlphaFoldDB" id="A0A327NS14"/>
<accession>A0A327NS14</accession>
<proteinExistence type="predicted"/>
<dbReference type="InterPro" id="IPR007492">
    <property type="entry name" value="LytTR_DNA-bd_dom"/>
</dbReference>
<evidence type="ECO:0000313" key="3">
    <source>
        <dbReference type="Proteomes" id="UP000249016"/>
    </source>
</evidence>
<name>A0A327NS14_9BACT</name>
<dbReference type="Pfam" id="PF04397">
    <property type="entry name" value="LytTR"/>
    <property type="match status" value="1"/>
</dbReference>
<dbReference type="OrthoDB" id="956337at2"/>
<dbReference type="Proteomes" id="UP000249016">
    <property type="component" value="Unassembled WGS sequence"/>
</dbReference>
<evidence type="ECO:0000313" key="2">
    <source>
        <dbReference type="EMBL" id="RAI76736.1"/>
    </source>
</evidence>
<gene>
    <name evidence="2" type="ORF">HMF3257_25830</name>
</gene>
<dbReference type="Gene3D" id="2.40.50.1020">
    <property type="entry name" value="LytTr DNA-binding domain"/>
    <property type="match status" value="1"/>
</dbReference>
<dbReference type="SMART" id="SM00850">
    <property type="entry name" value="LytTR"/>
    <property type="match status" value="1"/>
</dbReference>
<organism evidence="2 3">
    <name type="scientific">Spirosoma telluris</name>
    <dbReference type="NCBI Taxonomy" id="2183553"/>
    <lineage>
        <taxon>Bacteria</taxon>
        <taxon>Pseudomonadati</taxon>
        <taxon>Bacteroidota</taxon>
        <taxon>Cytophagia</taxon>
        <taxon>Cytophagales</taxon>
        <taxon>Cytophagaceae</taxon>
        <taxon>Spirosoma</taxon>
    </lineage>
</organism>
<keyword evidence="3" id="KW-1185">Reference proteome</keyword>
<sequence length="114" mass="13421">MRRLTTKRAQHEYDPQQVLYLIGNINYCYLYMANNEVILSCRTLKWFSQRWPHFLRVHKKALVNLDYLMAFQPGGKSTATNYITMADETQLEIARRRVPDVRQALESVQIGLLS</sequence>